<feature type="transmembrane region" description="Helical" evidence="1">
    <location>
        <begin position="179"/>
        <end position="200"/>
    </location>
</feature>
<feature type="transmembrane region" description="Helical" evidence="1">
    <location>
        <begin position="100"/>
        <end position="126"/>
    </location>
</feature>
<evidence type="ECO:0000256" key="1">
    <source>
        <dbReference type="SAM" id="Phobius"/>
    </source>
</evidence>
<protein>
    <submittedName>
        <fullName evidence="2">Uncharacterized protein</fullName>
    </submittedName>
</protein>
<feature type="transmembrane region" description="Helical" evidence="1">
    <location>
        <begin position="236"/>
        <end position="256"/>
    </location>
</feature>
<feature type="transmembrane region" description="Helical" evidence="1">
    <location>
        <begin position="25"/>
        <end position="44"/>
    </location>
</feature>
<evidence type="ECO:0000313" key="3">
    <source>
        <dbReference type="Proteomes" id="UP000002774"/>
    </source>
</evidence>
<keyword evidence="1" id="KW-0472">Membrane</keyword>
<dbReference type="AlphaFoldDB" id="H1YDQ1"/>
<keyword evidence="1" id="KW-0812">Transmembrane</keyword>
<gene>
    <name evidence="2" type="ORF">Mucpa_6690</name>
</gene>
<dbReference type="Proteomes" id="UP000002774">
    <property type="component" value="Chromosome"/>
</dbReference>
<dbReference type="STRING" id="714943.Mucpa_6690"/>
<feature type="transmembrane region" description="Helical" evidence="1">
    <location>
        <begin position="146"/>
        <end position="167"/>
    </location>
</feature>
<dbReference type="eggNOG" id="ENOG5030WV9">
    <property type="taxonomic scope" value="Bacteria"/>
</dbReference>
<keyword evidence="3" id="KW-1185">Reference proteome</keyword>
<organism evidence="2 3">
    <name type="scientific">Mucilaginibacter paludis DSM 18603</name>
    <dbReference type="NCBI Taxonomy" id="714943"/>
    <lineage>
        <taxon>Bacteria</taxon>
        <taxon>Pseudomonadati</taxon>
        <taxon>Bacteroidota</taxon>
        <taxon>Sphingobacteriia</taxon>
        <taxon>Sphingobacteriales</taxon>
        <taxon>Sphingobacteriaceae</taxon>
        <taxon>Mucilaginibacter</taxon>
    </lineage>
</organism>
<sequence length="261" mass="30525">MNQTFSLKRFTSLFKKHTIENYRGYLMQLFVLLGILIVTVAILSNNTYKLLSIQVQTNVFVFFFIAAGTIFTSNIFINLGDKRRSITTLTLPASAAEKFLVGWLYSYVIFQVLFIVVYYTVVILFLKLHNAPTSPKYLMNVFEPDQILLLMYMFYIFFHSIMIYGALFFKKMHFIKTVFCFFIIAMVIWFLNAQVLHLIFHHAVGGPPPFTGVNYWDNNSTNNVTIDLTDDHSPQLIYALFYIMSVMIWFAAYFRLKEKQV</sequence>
<accession>H1YDQ1</accession>
<dbReference type="EMBL" id="CM001403">
    <property type="protein sequence ID" value="EHQ30740.1"/>
    <property type="molecule type" value="Genomic_DNA"/>
</dbReference>
<reference evidence="2" key="1">
    <citation type="submission" date="2011-09" db="EMBL/GenBank/DDBJ databases">
        <title>The permanent draft genome of Mucilaginibacter paludis DSM 18603.</title>
        <authorList>
            <consortium name="US DOE Joint Genome Institute (JGI-PGF)"/>
            <person name="Lucas S."/>
            <person name="Han J."/>
            <person name="Lapidus A."/>
            <person name="Bruce D."/>
            <person name="Goodwin L."/>
            <person name="Pitluck S."/>
            <person name="Peters L."/>
            <person name="Kyrpides N."/>
            <person name="Mavromatis K."/>
            <person name="Ivanova N."/>
            <person name="Mikhailova N."/>
            <person name="Held B."/>
            <person name="Detter J.C."/>
            <person name="Tapia R."/>
            <person name="Han C."/>
            <person name="Land M."/>
            <person name="Hauser L."/>
            <person name="Markowitz V."/>
            <person name="Cheng J.-F."/>
            <person name="Hugenholtz P."/>
            <person name="Woyke T."/>
            <person name="Wu D."/>
            <person name="Tindall B."/>
            <person name="Brambilla E."/>
            <person name="Klenk H.-P."/>
            <person name="Eisen J.A."/>
        </authorList>
    </citation>
    <scope>NUCLEOTIDE SEQUENCE [LARGE SCALE GENOMIC DNA]</scope>
    <source>
        <strain evidence="2">DSM 18603</strain>
    </source>
</reference>
<name>H1YDQ1_9SPHI</name>
<dbReference type="HOGENOM" id="CLU_1092608_0_0_10"/>
<dbReference type="OrthoDB" id="1523880at2"/>
<feature type="transmembrane region" description="Helical" evidence="1">
    <location>
        <begin position="59"/>
        <end position="79"/>
    </location>
</feature>
<dbReference type="RefSeq" id="WP_008512691.1">
    <property type="nucleotide sequence ID" value="NZ_CM001403.1"/>
</dbReference>
<proteinExistence type="predicted"/>
<keyword evidence="1" id="KW-1133">Transmembrane helix</keyword>
<evidence type="ECO:0000313" key="2">
    <source>
        <dbReference type="EMBL" id="EHQ30740.1"/>
    </source>
</evidence>